<dbReference type="Pfam" id="PF08811">
    <property type="entry name" value="DUF1800"/>
    <property type="match status" value="1"/>
</dbReference>
<dbReference type="PANTHER" id="PTHR43737:SF1">
    <property type="entry name" value="DUF1501 DOMAIN-CONTAINING PROTEIN"/>
    <property type="match status" value="1"/>
</dbReference>
<sequence>MKRSVNLRAGAAGFFCSAVCIAWAVQAAPPAEMDSDGNGLPDIWEALYGGGFDLQPDADDDGDGVSNLDESRAGTYALDAASVLKLSVSNQPPAGIRIEWPQLPHRSSELESAESLNSTVWSFEGSGSVNSNDVLYAEFPPGPSNRFFRVKNTDLDLDTDGVPDWMEEKLGFSPTNSASVLASGDLAAFNQIYTDVPVTNSPTEAQAARFLMQATFGPTYADITNLQAVGIEPWIDEQMALPPYYTRPYIDEIDADLFAGFPNPDIQGYAYSISPYTFVFGNNFMTTWARGAIQADDQLRQRVAFALSQILVVSRADANFANKPGPIADYYDLFIEHAFGNYRDILHDVTFHACMGIYLSHLGNQKADVSTNRYPDENFAREIMQLFSIGLWELNPDGTRVLDEFGEPVPTYGNEEITELARVFTGLKWAGYAWDSEGIWDSKLYPPMAMFPDYHDFGEKTLLNGYVIPARVPSTANGLQDIEDALDHIFNHPNVGPFIGRQLIQFLVTSNPSREYVARISAVFDDNGSGVRGDLGAVVRAILLDPEARTPVEFLARVQFGQLREPVIRAMHLARVQHLGRFEHLKWWDWGQFAQDSLQEPMYAPSVFNFYRPDYRLPGPLAEGGFDSPAFGITDSYSAISFPNRLWNQMNNGFKNGSNYHYPPDWSAFLPLVMDVPALVDRAALLFCGGDMSADTRELIIGLVSRLDENSEQIERIRLAVYFALMSPEGATLK</sequence>
<name>A0ABU5MYE1_9BACT</name>
<keyword evidence="3" id="KW-1185">Reference proteome</keyword>
<feature type="signal peptide" evidence="1">
    <location>
        <begin position="1"/>
        <end position="27"/>
    </location>
</feature>
<feature type="chain" id="PRO_5046984166" evidence="1">
    <location>
        <begin position="28"/>
        <end position="734"/>
    </location>
</feature>
<accession>A0ABU5MYE1</accession>
<dbReference type="InterPro" id="IPR014917">
    <property type="entry name" value="DUF1800"/>
</dbReference>
<evidence type="ECO:0000313" key="3">
    <source>
        <dbReference type="Proteomes" id="UP001290861"/>
    </source>
</evidence>
<proteinExistence type="predicted"/>
<evidence type="ECO:0000313" key="2">
    <source>
        <dbReference type="EMBL" id="MDZ8119213.1"/>
    </source>
</evidence>
<keyword evidence="1" id="KW-0732">Signal</keyword>
<reference evidence="2 3" key="1">
    <citation type="journal article" date="2024" name="Appl. Environ. Microbiol.">
        <title>Pontiella agarivorans sp. nov., a novel marine anaerobic bacterium capable of degrading macroalgal polysaccharides and fixing nitrogen.</title>
        <authorList>
            <person name="Liu N."/>
            <person name="Kivenson V."/>
            <person name="Peng X."/>
            <person name="Cui Z."/>
            <person name="Lankiewicz T.S."/>
            <person name="Gosselin K.M."/>
            <person name="English C.J."/>
            <person name="Blair E.M."/>
            <person name="O'Malley M.A."/>
            <person name="Valentine D.L."/>
        </authorList>
    </citation>
    <scope>NUCLEOTIDE SEQUENCE [LARGE SCALE GENOMIC DNA]</scope>
    <source>
        <strain evidence="2 3">NLcol2</strain>
    </source>
</reference>
<dbReference type="Proteomes" id="UP001290861">
    <property type="component" value="Unassembled WGS sequence"/>
</dbReference>
<dbReference type="PANTHER" id="PTHR43737">
    <property type="entry name" value="BLL7424 PROTEIN"/>
    <property type="match status" value="1"/>
</dbReference>
<gene>
    <name evidence="2" type="ORF">P9H32_11315</name>
</gene>
<dbReference type="EMBL" id="JARVCO010000010">
    <property type="protein sequence ID" value="MDZ8119213.1"/>
    <property type="molecule type" value="Genomic_DNA"/>
</dbReference>
<protein>
    <submittedName>
        <fullName evidence="2">DUF1800 domain-containing protein</fullName>
    </submittedName>
</protein>
<comment type="caution">
    <text evidence="2">The sequence shown here is derived from an EMBL/GenBank/DDBJ whole genome shotgun (WGS) entry which is preliminary data.</text>
</comment>
<dbReference type="RefSeq" id="WP_322608999.1">
    <property type="nucleotide sequence ID" value="NZ_JARVCO010000010.1"/>
</dbReference>
<evidence type="ECO:0000256" key="1">
    <source>
        <dbReference type="SAM" id="SignalP"/>
    </source>
</evidence>
<organism evidence="2 3">
    <name type="scientific">Pontiella agarivorans</name>
    <dbReference type="NCBI Taxonomy" id="3038953"/>
    <lineage>
        <taxon>Bacteria</taxon>
        <taxon>Pseudomonadati</taxon>
        <taxon>Kiritimatiellota</taxon>
        <taxon>Kiritimatiellia</taxon>
        <taxon>Kiritimatiellales</taxon>
        <taxon>Pontiellaceae</taxon>
        <taxon>Pontiella</taxon>
    </lineage>
</organism>